<keyword evidence="14" id="KW-1185">Reference proteome</keyword>
<dbReference type="EMBL" id="ML158682">
    <property type="protein sequence ID" value="THK33098.1"/>
    <property type="molecule type" value="Genomic_DNA"/>
</dbReference>
<dbReference type="InterPro" id="IPR052192">
    <property type="entry name" value="Insect_Ionotropic_Sensory_Rcpt"/>
</dbReference>
<evidence type="ECO:0000259" key="12">
    <source>
        <dbReference type="Pfam" id="PF24576"/>
    </source>
</evidence>
<keyword evidence="8" id="KW-0325">Glycoprotein</keyword>
<dbReference type="Pfam" id="PF24576">
    <property type="entry name" value="IR75A_N"/>
    <property type="match status" value="1"/>
</dbReference>
<evidence type="ECO:0000313" key="14">
    <source>
        <dbReference type="Proteomes" id="UP000297026"/>
    </source>
</evidence>
<dbReference type="GO" id="GO:0050906">
    <property type="term" value="P:detection of stimulus involved in sensory perception"/>
    <property type="evidence" value="ECO:0007669"/>
    <property type="project" value="UniProtKB-ARBA"/>
</dbReference>
<evidence type="ECO:0000256" key="8">
    <source>
        <dbReference type="ARBA" id="ARBA00023180"/>
    </source>
</evidence>
<dbReference type="GO" id="GO:0005886">
    <property type="term" value="C:plasma membrane"/>
    <property type="evidence" value="ECO:0007669"/>
    <property type="project" value="UniProtKB-SubCell"/>
</dbReference>
<reference evidence="13" key="1">
    <citation type="submission" date="2019-02" db="EMBL/GenBank/DDBJ databases">
        <title>Genome of the parasitoid wasp Diachasma alloeum, an emerging model for ecological speciation and transitions to asexual reproduction.</title>
        <authorList>
            <person name="Robertson H.M."/>
            <person name="Walden K.K."/>
            <person name="Tvedte E.S."/>
            <person name="Hood G.R."/>
            <person name="Feder J.L."/>
            <person name="Forbes A.A."/>
            <person name="Logsdon J.M."/>
            <person name="Mcelroy K.E."/>
        </authorList>
    </citation>
    <scope>NUCLEOTIDE SEQUENCE [LARGE SCALE GENOMIC DNA]</scope>
    <source>
        <strain evidence="13">Michigan</strain>
    </source>
</reference>
<keyword evidence="5 9" id="KW-1133">Transmembrane helix</keyword>
<name>A0A4E0RMU7_9HYME</name>
<dbReference type="Gene3D" id="1.10.287.70">
    <property type="match status" value="1"/>
</dbReference>
<keyword evidence="7 13" id="KW-0675">Receptor</keyword>
<accession>A0A4E0RMU7</accession>
<dbReference type="InterPro" id="IPR001320">
    <property type="entry name" value="Iontro_rcpt_C"/>
</dbReference>
<keyword evidence="3" id="KW-1003">Cell membrane</keyword>
<evidence type="ECO:0000256" key="3">
    <source>
        <dbReference type="ARBA" id="ARBA00022475"/>
    </source>
</evidence>
<protein>
    <submittedName>
        <fullName evidence="13">Ionotropic receptor 121</fullName>
    </submittedName>
</protein>
<evidence type="ECO:0000256" key="5">
    <source>
        <dbReference type="ARBA" id="ARBA00022989"/>
    </source>
</evidence>
<feature type="transmembrane region" description="Helical" evidence="9">
    <location>
        <begin position="640"/>
        <end position="660"/>
    </location>
</feature>
<evidence type="ECO:0000256" key="9">
    <source>
        <dbReference type="SAM" id="Phobius"/>
    </source>
</evidence>
<sequence>MAIKTREFTIIFLFFVILNGNQGQMHPPPSPLTLQLMMEYAKFRFWEQIVLFDDLSNGNNEILYYARPLISCLSDQGMSISIQSTLTNKLPEALNIRRHRVGAIVLLDRLNHTSAENVLKTASSKRLFDYYISWLLITTDSNDASIDLILRNLTIGINSDVVVATSSASAYNVRKEIFNYKNRQFREYIKTYNFKWENSNEVIPENVTRNLEYSLMENRSISFYLVHTYKIRINDNSSLVVDPLGYWNPGAPMLKLPINVALRNNFFRLPMIVGILNGTSDNQNGEITSYEEEPSEDQPMNDFIDFLAHSLNASLEIVPHEKLGTLTNKVWSNLLGDVYTGAVDIGLGYITTNEDRRRDMSFTHPLIRYTRNIYIRPPESGTMRDIFLQPFNNHLLLCVALMQFFIIVTIGSINYAANNVLSKRKGRQTGIGEATLWCTSIMCMQGSPWNPSTLSGKTALLASLIFALVTYNAYAGFITSILSVQATGIKTLDDLLHNNFKLGYSDVDDEYMRNANDSALRQLYIKAFNGRESRLSTSKGLQRAVGGRYGFFASATLARRALRTSLIHERCLLKEIEIEHTFTTVALPMAQYSPYEKIINLSILKMDERGVIDKIRQRMLPDMPRCQDATTFHSARIADVYSAFIILAIGIITSLFLGVIERLWNQRKMFLAKIIGRVTSRKSVEAPKNHSVNHNFHGASVTWWRHSVGKNSRLHQGKRFHRAFKLGTFPFHH</sequence>
<evidence type="ECO:0000256" key="7">
    <source>
        <dbReference type="ARBA" id="ARBA00023170"/>
    </source>
</evidence>
<keyword evidence="10" id="KW-0732">Signal</keyword>
<gene>
    <name evidence="13" type="primary">Ir121</name>
    <name evidence="13" type="ORF">DALL_DALL000286</name>
</gene>
<evidence type="ECO:0000256" key="6">
    <source>
        <dbReference type="ARBA" id="ARBA00023136"/>
    </source>
</evidence>
<evidence type="ECO:0000256" key="4">
    <source>
        <dbReference type="ARBA" id="ARBA00022692"/>
    </source>
</evidence>
<dbReference type="AlphaFoldDB" id="A0A4E0RMU7"/>
<evidence type="ECO:0000313" key="13">
    <source>
        <dbReference type="EMBL" id="THK33098.1"/>
    </source>
</evidence>
<dbReference type="SUPFAM" id="SSF53850">
    <property type="entry name" value="Periplasmic binding protein-like II"/>
    <property type="match status" value="1"/>
</dbReference>
<evidence type="ECO:0000256" key="1">
    <source>
        <dbReference type="ARBA" id="ARBA00004651"/>
    </source>
</evidence>
<dbReference type="Gene3D" id="3.40.190.10">
    <property type="entry name" value="Periplasmic binding protein-like II"/>
    <property type="match status" value="1"/>
</dbReference>
<dbReference type="Proteomes" id="UP000297026">
    <property type="component" value="Unassembled WGS sequence"/>
</dbReference>
<evidence type="ECO:0000259" key="11">
    <source>
        <dbReference type="Pfam" id="PF00060"/>
    </source>
</evidence>
<comment type="similarity">
    <text evidence="2">Belongs to the glutamate-gated ion channel (TC 1.A.10.1) family.</text>
</comment>
<evidence type="ECO:0000256" key="10">
    <source>
        <dbReference type="SAM" id="SignalP"/>
    </source>
</evidence>
<dbReference type="PANTHER" id="PTHR42643:SF33">
    <property type="entry name" value="GLUTAMATE RECEPTOR 2-LIKE PROTEIN"/>
    <property type="match status" value="1"/>
</dbReference>
<organism evidence="13 14">
    <name type="scientific">Diachasma alloeum</name>
    <dbReference type="NCBI Taxonomy" id="454923"/>
    <lineage>
        <taxon>Eukaryota</taxon>
        <taxon>Metazoa</taxon>
        <taxon>Ecdysozoa</taxon>
        <taxon>Arthropoda</taxon>
        <taxon>Hexapoda</taxon>
        <taxon>Insecta</taxon>
        <taxon>Pterygota</taxon>
        <taxon>Neoptera</taxon>
        <taxon>Endopterygota</taxon>
        <taxon>Hymenoptera</taxon>
        <taxon>Apocrita</taxon>
        <taxon>Ichneumonoidea</taxon>
        <taxon>Braconidae</taxon>
        <taxon>Opiinae</taxon>
        <taxon>Diachasma</taxon>
    </lineage>
</organism>
<proteinExistence type="inferred from homology"/>
<feature type="domain" description="Ionotropic receptor 75a N-terminal" evidence="12">
    <location>
        <begin position="33"/>
        <end position="199"/>
    </location>
</feature>
<keyword evidence="6 9" id="KW-0472">Membrane</keyword>
<dbReference type="GO" id="GO:0015276">
    <property type="term" value="F:ligand-gated monoatomic ion channel activity"/>
    <property type="evidence" value="ECO:0007669"/>
    <property type="project" value="InterPro"/>
</dbReference>
<feature type="transmembrane region" description="Helical" evidence="9">
    <location>
        <begin position="459"/>
        <end position="482"/>
    </location>
</feature>
<feature type="transmembrane region" description="Helical" evidence="9">
    <location>
        <begin position="394"/>
        <end position="417"/>
    </location>
</feature>
<dbReference type="InterPro" id="IPR057074">
    <property type="entry name" value="IR75A_N"/>
</dbReference>
<evidence type="ECO:0000256" key="2">
    <source>
        <dbReference type="ARBA" id="ARBA00008685"/>
    </source>
</evidence>
<feature type="chain" id="PRO_5020029500" evidence="10">
    <location>
        <begin position="24"/>
        <end position="733"/>
    </location>
</feature>
<dbReference type="PANTHER" id="PTHR42643">
    <property type="entry name" value="IONOTROPIC RECEPTOR 20A-RELATED"/>
    <property type="match status" value="1"/>
</dbReference>
<dbReference type="OrthoDB" id="8186464at2759"/>
<keyword evidence="4 9" id="KW-0812">Transmembrane</keyword>
<dbReference type="Pfam" id="PF00060">
    <property type="entry name" value="Lig_chan"/>
    <property type="match status" value="1"/>
</dbReference>
<feature type="signal peptide" evidence="10">
    <location>
        <begin position="1"/>
        <end position="23"/>
    </location>
</feature>
<comment type="subcellular location">
    <subcellularLocation>
        <location evidence="1">Cell membrane</location>
        <topology evidence="1">Multi-pass membrane protein</topology>
    </subcellularLocation>
</comment>
<feature type="domain" description="Ionotropic glutamate receptor C-terminal" evidence="11">
    <location>
        <begin position="398"/>
        <end position="651"/>
    </location>
</feature>